<dbReference type="PANTHER" id="PTHR48111:SF59">
    <property type="entry name" value="TRANSCRIPTIONAL REGULATORY PROTEIN BAER"/>
    <property type="match status" value="1"/>
</dbReference>
<dbReference type="Pfam" id="PF00072">
    <property type="entry name" value="Response_reg"/>
    <property type="match status" value="1"/>
</dbReference>
<feature type="domain" description="Response regulatory" evidence="8">
    <location>
        <begin position="4"/>
        <end position="117"/>
    </location>
</feature>
<dbReference type="SUPFAM" id="SSF46894">
    <property type="entry name" value="C-terminal effector domain of the bipartite response regulators"/>
    <property type="match status" value="1"/>
</dbReference>
<dbReference type="SUPFAM" id="SSF52172">
    <property type="entry name" value="CheY-like"/>
    <property type="match status" value="1"/>
</dbReference>
<dbReference type="Gene3D" id="6.10.250.690">
    <property type="match status" value="1"/>
</dbReference>
<organism evidence="10 11">
    <name type="scientific">Sandaracinus amylolyticus</name>
    <dbReference type="NCBI Taxonomy" id="927083"/>
    <lineage>
        <taxon>Bacteria</taxon>
        <taxon>Pseudomonadati</taxon>
        <taxon>Myxococcota</taxon>
        <taxon>Polyangia</taxon>
        <taxon>Polyangiales</taxon>
        <taxon>Sandaracinaceae</taxon>
        <taxon>Sandaracinus</taxon>
    </lineage>
</organism>
<dbReference type="EMBL" id="CP011125">
    <property type="protein sequence ID" value="AKF06118.1"/>
    <property type="molecule type" value="Genomic_DNA"/>
</dbReference>
<dbReference type="GO" id="GO:0032993">
    <property type="term" value="C:protein-DNA complex"/>
    <property type="evidence" value="ECO:0007669"/>
    <property type="project" value="TreeGrafter"/>
</dbReference>
<evidence type="ECO:0000256" key="4">
    <source>
        <dbReference type="ARBA" id="ARBA00023125"/>
    </source>
</evidence>
<evidence type="ECO:0000256" key="3">
    <source>
        <dbReference type="ARBA" id="ARBA00023015"/>
    </source>
</evidence>
<keyword evidence="1 6" id="KW-0597">Phosphoprotein</keyword>
<keyword evidence="3" id="KW-0805">Transcription regulation</keyword>
<dbReference type="KEGG" id="samy:DB32_003267"/>
<dbReference type="STRING" id="927083.DB32_003267"/>
<dbReference type="PROSITE" id="PS50110">
    <property type="entry name" value="RESPONSE_REGULATORY"/>
    <property type="match status" value="1"/>
</dbReference>
<keyword evidence="2" id="KW-0902">Two-component regulatory system</keyword>
<evidence type="ECO:0000256" key="5">
    <source>
        <dbReference type="ARBA" id="ARBA00023163"/>
    </source>
</evidence>
<evidence type="ECO:0000313" key="10">
    <source>
        <dbReference type="EMBL" id="AKF06118.1"/>
    </source>
</evidence>
<dbReference type="OrthoDB" id="368799at2"/>
<dbReference type="InterPro" id="IPR011006">
    <property type="entry name" value="CheY-like_superfamily"/>
</dbReference>
<dbReference type="InterPro" id="IPR001789">
    <property type="entry name" value="Sig_transdc_resp-reg_receiver"/>
</dbReference>
<feature type="domain" description="OmpR/PhoB-type" evidence="9">
    <location>
        <begin position="134"/>
        <end position="231"/>
    </location>
</feature>
<proteinExistence type="predicted"/>
<dbReference type="GO" id="GO:0000156">
    <property type="term" value="F:phosphorelay response regulator activity"/>
    <property type="evidence" value="ECO:0007669"/>
    <property type="project" value="TreeGrafter"/>
</dbReference>
<dbReference type="AlphaFoldDB" id="A0A0F6W2Y1"/>
<dbReference type="InterPro" id="IPR001867">
    <property type="entry name" value="OmpR/PhoB-type_DNA-bd"/>
</dbReference>
<dbReference type="CDD" id="cd00383">
    <property type="entry name" value="trans_reg_C"/>
    <property type="match status" value="1"/>
</dbReference>
<dbReference type="PANTHER" id="PTHR48111">
    <property type="entry name" value="REGULATOR OF RPOS"/>
    <property type="match status" value="1"/>
</dbReference>
<sequence>MSRHILVVDDEARIREVVQYALAREGHRVTVAGDGKSAREAFGRGDVELVVLDVMLPDVDGLTLCREIRAASRVPILFLSARSDEIDRVLGLELGGDDYLTKPFSPRELVARVKAVLRRIEGPAESTPAPTPKGTRLRHGAITIDLERHEVRYGSELVALTPTELGMLAALIERPGIVLSRGQLMKRAYAYDNLVTERTIDTHVRRIRAKFRALGGDPIATVHGVGYKAAGA</sequence>
<dbReference type="InterPro" id="IPR036388">
    <property type="entry name" value="WH-like_DNA-bd_sf"/>
</dbReference>
<evidence type="ECO:0000256" key="1">
    <source>
        <dbReference type="ARBA" id="ARBA00022553"/>
    </source>
</evidence>
<name>A0A0F6W2Y1_9BACT</name>
<dbReference type="SMART" id="SM00448">
    <property type="entry name" value="REC"/>
    <property type="match status" value="1"/>
</dbReference>
<dbReference type="SMART" id="SM00862">
    <property type="entry name" value="Trans_reg_C"/>
    <property type="match status" value="1"/>
</dbReference>
<evidence type="ECO:0000259" key="9">
    <source>
        <dbReference type="PROSITE" id="PS51755"/>
    </source>
</evidence>
<protein>
    <submittedName>
        <fullName evidence="10">Two-component response regulator</fullName>
    </submittedName>
</protein>
<keyword evidence="4 7" id="KW-0238">DNA-binding</keyword>
<dbReference type="GO" id="GO:0006355">
    <property type="term" value="P:regulation of DNA-templated transcription"/>
    <property type="evidence" value="ECO:0007669"/>
    <property type="project" value="InterPro"/>
</dbReference>
<dbReference type="InterPro" id="IPR039420">
    <property type="entry name" value="WalR-like"/>
</dbReference>
<dbReference type="Pfam" id="PF00486">
    <property type="entry name" value="Trans_reg_C"/>
    <property type="match status" value="1"/>
</dbReference>
<reference evidence="10 11" key="1">
    <citation type="submission" date="2015-03" db="EMBL/GenBank/DDBJ databases">
        <title>Genome assembly of Sandaracinus amylolyticus DSM 53668.</title>
        <authorList>
            <person name="Sharma G."/>
            <person name="Subramanian S."/>
        </authorList>
    </citation>
    <scope>NUCLEOTIDE SEQUENCE [LARGE SCALE GENOMIC DNA]</scope>
    <source>
        <strain evidence="10 11">DSM 53668</strain>
    </source>
</reference>
<evidence type="ECO:0000256" key="7">
    <source>
        <dbReference type="PROSITE-ProRule" id="PRU01091"/>
    </source>
</evidence>
<dbReference type="Gene3D" id="3.40.50.2300">
    <property type="match status" value="1"/>
</dbReference>
<dbReference type="GO" id="GO:0000976">
    <property type="term" value="F:transcription cis-regulatory region binding"/>
    <property type="evidence" value="ECO:0007669"/>
    <property type="project" value="TreeGrafter"/>
</dbReference>
<evidence type="ECO:0000259" key="8">
    <source>
        <dbReference type="PROSITE" id="PS50110"/>
    </source>
</evidence>
<keyword evidence="11" id="KW-1185">Reference proteome</keyword>
<gene>
    <name evidence="10" type="ORF">DB32_003267</name>
</gene>
<dbReference type="Proteomes" id="UP000034883">
    <property type="component" value="Chromosome"/>
</dbReference>
<evidence type="ECO:0000313" key="11">
    <source>
        <dbReference type="Proteomes" id="UP000034883"/>
    </source>
</evidence>
<keyword evidence="5" id="KW-0804">Transcription</keyword>
<evidence type="ECO:0000256" key="6">
    <source>
        <dbReference type="PROSITE-ProRule" id="PRU00169"/>
    </source>
</evidence>
<dbReference type="FunFam" id="3.40.50.2300:FF:000001">
    <property type="entry name" value="DNA-binding response regulator PhoB"/>
    <property type="match status" value="1"/>
</dbReference>
<dbReference type="RefSeq" id="WP_053233325.1">
    <property type="nucleotide sequence ID" value="NZ_CP011125.1"/>
</dbReference>
<dbReference type="GO" id="GO:0005829">
    <property type="term" value="C:cytosol"/>
    <property type="evidence" value="ECO:0007669"/>
    <property type="project" value="TreeGrafter"/>
</dbReference>
<evidence type="ECO:0000256" key="2">
    <source>
        <dbReference type="ARBA" id="ARBA00023012"/>
    </source>
</evidence>
<feature type="modified residue" description="4-aspartylphosphate" evidence="6">
    <location>
        <position position="53"/>
    </location>
</feature>
<feature type="DNA-binding region" description="OmpR/PhoB-type" evidence="7">
    <location>
        <begin position="134"/>
        <end position="231"/>
    </location>
</feature>
<dbReference type="InterPro" id="IPR016032">
    <property type="entry name" value="Sig_transdc_resp-reg_C-effctor"/>
</dbReference>
<dbReference type="PROSITE" id="PS51755">
    <property type="entry name" value="OMPR_PHOB"/>
    <property type="match status" value="1"/>
</dbReference>
<accession>A0A0F6W2Y1</accession>
<dbReference type="Gene3D" id="1.10.10.10">
    <property type="entry name" value="Winged helix-like DNA-binding domain superfamily/Winged helix DNA-binding domain"/>
    <property type="match status" value="1"/>
</dbReference>